<sequence length="179" mass="19843">MTRRLILLLSAVFVPRTSQHGCILPASPSPTCVVCVPPISACLASRTCFHLAQLQPNIYLFVTLTRKLLLSHPPHPVLTMLSPSETPPSSTASTSGSMYSSVPRWADVVWFMETPYLRGIATWFQVRIHTIANPCMATPSPFRAPQVPRQSRAPFTFISSFFIVYTALFVRASSIHSRV</sequence>
<feature type="signal peptide" evidence="2">
    <location>
        <begin position="1"/>
        <end position="19"/>
    </location>
</feature>
<evidence type="ECO:0000313" key="3">
    <source>
        <dbReference type="EMBL" id="KAJ7024628.1"/>
    </source>
</evidence>
<comment type="caution">
    <text evidence="3">The sequence shown here is derived from an EMBL/GenBank/DDBJ whole genome shotgun (WGS) entry which is preliminary data.</text>
</comment>
<keyword evidence="1" id="KW-1133">Transmembrane helix</keyword>
<organism evidence="3 4">
    <name type="scientific">Mycena alexandri</name>
    <dbReference type="NCBI Taxonomy" id="1745969"/>
    <lineage>
        <taxon>Eukaryota</taxon>
        <taxon>Fungi</taxon>
        <taxon>Dikarya</taxon>
        <taxon>Basidiomycota</taxon>
        <taxon>Agaricomycotina</taxon>
        <taxon>Agaricomycetes</taxon>
        <taxon>Agaricomycetidae</taxon>
        <taxon>Agaricales</taxon>
        <taxon>Marasmiineae</taxon>
        <taxon>Mycenaceae</taxon>
        <taxon>Mycena</taxon>
    </lineage>
</organism>
<keyword evidence="2" id="KW-0732">Signal</keyword>
<feature type="chain" id="PRO_5042029718" description="Secreted protein" evidence="2">
    <location>
        <begin position="20"/>
        <end position="179"/>
    </location>
</feature>
<accession>A0AAD6SBE2</accession>
<reference evidence="3" key="1">
    <citation type="submission" date="2023-03" db="EMBL/GenBank/DDBJ databases">
        <title>Massive genome expansion in bonnet fungi (Mycena s.s.) driven by repeated elements and novel gene families across ecological guilds.</title>
        <authorList>
            <consortium name="Lawrence Berkeley National Laboratory"/>
            <person name="Harder C.B."/>
            <person name="Miyauchi S."/>
            <person name="Viragh M."/>
            <person name="Kuo A."/>
            <person name="Thoen E."/>
            <person name="Andreopoulos B."/>
            <person name="Lu D."/>
            <person name="Skrede I."/>
            <person name="Drula E."/>
            <person name="Henrissat B."/>
            <person name="Morin E."/>
            <person name="Kohler A."/>
            <person name="Barry K."/>
            <person name="LaButti K."/>
            <person name="Morin E."/>
            <person name="Salamov A."/>
            <person name="Lipzen A."/>
            <person name="Mereny Z."/>
            <person name="Hegedus B."/>
            <person name="Baldrian P."/>
            <person name="Stursova M."/>
            <person name="Weitz H."/>
            <person name="Taylor A."/>
            <person name="Grigoriev I.V."/>
            <person name="Nagy L.G."/>
            <person name="Martin F."/>
            <person name="Kauserud H."/>
        </authorList>
    </citation>
    <scope>NUCLEOTIDE SEQUENCE</scope>
    <source>
        <strain evidence="3">CBHHK200</strain>
    </source>
</reference>
<dbReference type="AlphaFoldDB" id="A0AAD6SBE2"/>
<keyword evidence="1" id="KW-0812">Transmembrane</keyword>
<gene>
    <name evidence="3" type="ORF">C8F04DRAFT_1131198</name>
</gene>
<name>A0AAD6SBE2_9AGAR</name>
<evidence type="ECO:0000256" key="2">
    <source>
        <dbReference type="SAM" id="SignalP"/>
    </source>
</evidence>
<evidence type="ECO:0008006" key="5">
    <source>
        <dbReference type="Google" id="ProtNLM"/>
    </source>
</evidence>
<dbReference type="Proteomes" id="UP001218188">
    <property type="component" value="Unassembled WGS sequence"/>
</dbReference>
<dbReference type="EMBL" id="JARJCM010000167">
    <property type="protein sequence ID" value="KAJ7024628.1"/>
    <property type="molecule type" value="Genomic_DNA"/>
</dbReference>
<feature type="transmembrane region" description="Helical" evidence="1">
    <location>
        <begin position="153"/>
        <end position="170"/>
    </location>
</feature>
<evidence type="ECO:0000313" key="4">
    <source>
        <dbReference type="Proteomes" id="UP001218188"/>
    </source>
</evidence>
<protein>
    <recommendedName>
        <fullName evidence="5">Secreted protein</fullName>
    </recommendedName>
</protein>
<keyword evidence="4" id="KW-1185">Reference proteome</keyword>
<proteinExistence type="predicted"/>
<keyword evidence="1" id="KW-0472">Membrane</keyword>
<evidence type="ECO:0000256" key="1">
    <source>
        <dbReference type="SAM" id="Phobius"/>
    </source>
</evidence>